<evidence type="ECO:0000256" key="2">
    <source>
        <dbReference type="ARBA" id="ARBA00007572"/>
    </source>
</evidence>
<proteinExistence type="inferred from homology"/>
<evidence type="ECO:0000256" key="3">
    <source>
        <dbReference type="ARBA" id="ARBA00013308"/>
    </source>
</evidence>
<dbReference type="PANTHER" id="PTHR47810">
    <property type="entry name" value="DNA LIGASE"/>
    <property type="match status" value="1"/>
</dbReference>
<accession>A0ABZ2GWH8</accession>
<dbReference type="Pfam" id="PF01068">
    <property type="entry name" value="DNA_ligase_A_M"/>
    <property type="match status" value="1"/>
</dbReference>
<reference evidence="10 11" key="1">
    <citation type="submission" date="2024-01" db="EMBL/GenBank/DDBJ databases">
        <title>Novel lytic viruses for Xanthomonas sp. and Stenotrophomonas maltophilia.</title>
        <authorList>
            <person name="Petrzik K."/>
            <person name="Brazdova S."/>
            <person name="Sovova L."/>
            <person name="Neoralova M."/>
        </authorList>
    </citation>
    <scope>NUCLEOTIDE SEQUENCE [LARGE SCALE GENOMIC DNA]</scope>
</reference>
<keyword evidence="6" id="KW-0227">DNA damage</keyword>
<comment type="similarity">
    <text evidence="2">Belongs to the ATP-dependent DNA ligase family.</text>
</comment>
<evidence type="ECO:0000256" key="8">
    <source>
        <dbReference type="SAM" id="MobiDB-lite"/>
    </source>
</evidence>
<comment type="cofactor">
    <cofactor evidence="1">
        <name>a divalent metal cation</name>
        <dbReference type="ChEBI" id="CHEBI:60240"/>
    </cofactor>
</comment>
<feature type="domain" description="ATP-dependent DNA ligase family profile" evidence="9">
    <location>
        <begin position="21"/>
        <end position="248"/>
    </location>
</feature>
<sequence>MSKPYLTHTPLESRKVTPAMVKKYTGEARTLEDHIQQYLMQFKYDGICAILFVHADGSHHMKSRTGEDIVNFRHVGDAHSTLPWINMCELLEFDEDRPTQYKSGVYFGELWHPEWSAATITGFHNTSDPEKWIATKPKAQQVSFAVYDFVTWAEWEVGVTTVPYAERIRRLEWMEAIGTPWMDSAPEGAKFPPIFMAADLGIFAENKEFTSANEMANFVKANVNCDGVIAVDPWGGWKRGERNLAKIKLKPTLTVDVQVVGYELGKGKYANVIGKILYAYKGQVGKCSGMSDALRGVGAAAPIEHFYDDNWHGKTIEVEAMEESAHGKLREPRYKRHRHGVDAAEVDA</sequence>
<evidence type="ECO:0000256" key="7">
    <source>
        <dbReference type="ARBA" id="ARBA00023204"/>
    </source>
</evidence>
<dbReference type="InterPro" id="IPR012340">
    <property type="entry name" value="NA-bd_OB-fold"/>
</dbReference>
<evidence type="ECO:0000256" key="6">
    <source>
        <dbReference type="ARBA" id="ARBA00022763"/>
    </source>
</evidence>
<protein>
    <recommendedName>
        <fullName evidence="3">DNA ligase</fullName>
    </recommendedName>
</protein>
<dbReference type="InterPro" id="IPR012310">
    <property type="entry name" value="DNA_ligase_ATP-dep_cent"/>
</dbReference>
<dbReference type="Gene3D" id="2.40.50.140">
    <property type="entry name" value="Nucleic acid-binding proteins"/>
    <property type="match status" value="1"/>
</dbReference>
<keyword evidence="4 10" id="KW-0436">Ligase</keyword>
<evidence type="ECO:0000256" key="4">
    <source>
        <dbReference type="ARBA" id="ARBA00022598"/>
    </source>
</evidence>
<keyword evidence="11" id="KW-1185">Reference proteome</keyword>
<dbReference type="PANTHER" id="PTHR47810:SF1">
    <property type="entry name" value="DNA LIGASE B"/>
    <property type="match status" value="1"/>
</dbReference>
<evidence type="ECO:0000256" key="1">
    <source>
        <dbReference type="ARBA" id="ARBA00001968"/>
    </source>
</evidence>
<keyword evidence="7" id="KW-0234">DNA repair</keyword>
<dbReference type="SUPFAM" id="SSF50249">
    <property type="entry name" value="Nucleic acid-binding proteins"/>
    <property type="match status" value="1"/>
</dbReference>
<dbReference type="GO" id="GO:0016874">
    <property type="term" value="F:ligase activity"/>
    <property type="evidence" value="ECO:0007669"/>
    <property type="project" value="UniProtKB-KW"/>
</dbReference>
<dbReference type="Proteomes" id="UP001371145">
    <property type="component" value="Segment"/>
</dbReference>
<name>A0ABZ2GWH8_9CAUD</name>
<keyword evidence="5" id="KW-0235">DNA replication</keyword>
<evidence type="ECO:0000313" key="11">
    <source>
        <dbReference type="Proteomes" id="UP001371145"/>
    </source>
</evidence>
<dbReference type="InterPro" id="IPR050326">
    <property type="entry name" value="NAD_dep_DNA_ligaseB"/>
</dbReference>
<dbReference type="EMBL" id="PP079413">
    <property type="protein sequence ID" value="WWO60194.1"/>
    <property type="molecule type" value="Genomic_DNA"/>
</dbReference>
<organism evidence="10 11">
    <name type="scientific">Xanthomonas phage SB1</name>
    <dbReference type="NCBI Taxonomy" id="3117471"/>
    <lineage>
        <taxon>Viruses</taxon>
        <taxon>Duplodnaviria</taxon>
        <taxon>Heunggongvirae</taxon>
        <taxon>Uroviricota</taxon>
        <taxon>Caudoviricetes</taxon>
        <taxon>Autographivirales</taxon>
        <taxon>Autonotataviridae</taxon>
        <taxon>Gujervirinae</taxon>
        <taxon>Smasvirus</taxon>
        <taxon>Smasvirus SB1</taxon>
    </lineage>
</organism>
<evidence type="ECO:0000259" key="9">
    <source>
        <dbReference type="Pfam" id="PF01068"/>
    </source>
</evidence>
<evidence type="ECO:0000256" key="5">
    <source>
        <dbReference type="ARBA" id="ARBA00022705"/>
    </source>
</evidence>
<dbReference type="SUPFAM" id="SSF56091">
    <property type="entry name" value="DNA ligase/mRNA capping enzyme, catalytic domain"/>
    <property type="match status" value="1"/>
</dbReference>
<evidence type="ECO:0000313" key="10">
    <source>
        <dbReference type="EMBL" id="WWO60194.1"/>
    </source>
</evidence>
<feature type="region of interest" description="Disordered" evidence="8">
    <location>
        <begin position="327"/>
        <end position="348"/>
    </location>
</feature>
<dbReference type="Gene3D" id="3.30.470.30">
    <property type="entry name" value="DNA ligase/mRNA capping enzyme"/>
    <property type="match status" value="1"/>
</dbReference>